<evidence type="ECO:0000313" key="2">
    <source>
        <dbReference type="Proteomes" id="UP000823941"/>
    </source>
</evidence>
<sequence>MTRLSIIVQPQRLYGLAPPPPPPPCSHAICMIISHPGVDRDQYWQHSEINPSPVCILSEYPHSIFKRTFWRRKKNISNFKIDVRNSTEAAATKTLIRMESIVVERIICKWLFAQHSKLVSFIIPLIYFLCRVLKF</sequence>
<comment type="caution">
    <text evidence="1">The sequence shown here is derived from an EMBL/GenBank/DDBJ whole genome shotgun (WGS) entry which is preliminary data.</text>
</comment>
<evidence type="ECO:0000313" key="1">
    <source>
        <dbReference type="EMBL" id="KAG7296353.1"/>
    </source>
</evidence>
<protein>
    <submittedName>
        <fullName evidence="1">Uncharacterized protein</fullName>
    </submittedName>
</protein>
<organism evidence="1 2">
    <name type="scientific">Plutella xylostella</name>
    <name type="common">Diamondback moth</name>
    <name type="synonym">Plutella maculipennis</name>
    <dbReference type="NCBI Taxonomy" id="51655"/>
    <lineage>
        <taxon>Eukaryota</taxon>
        <taxon>Metazoa</taxon>
        <taxon>Ecdysozoa</taxon>
        <taxon>Arthropoda</taxon>
        <taxon>Hexapoda</taxon>
        <taxon>Insecta</taxon>
        <taxon>Pterygota</taxon>
        <taxon>Neoptera</taxon>
        <taxon>Endopterygota</taxon>
        <taxon>Lepidoptera</taxon>
        <taxon>Glossata</taxon>
        <taxon>Ditrysia</taxon>
        <taxon>Yponomeutoidea</taxon>
        <taxon>Plutellidae</taxon>
        <taxon>Plutella</taxon>
    </lineage>
</organism>
<reference evidence="1 2" key="1">
    <citation type="submission" date="2021-06" db="EMBL/GenBank/DDBJ databases">
        <title>A haploid diamondback moth (Plutella xylostella L.) genome assembly resolves 31 chromosomes and identifies a diamide resistance mutation.</title>
        <authorList>
            <person name="Ward C.M."/>
            <person name="Perry K.D."/>
            <person name="Baker G."/>
            <person name="Powis K."/>
            <person name="Heckel D.G."/>
            <person name="Baxter S.W."/>
        </authorList>
    </citation>
    <scope>NUCLEOTIDE SEQUENCE [LARGE SCALE GENOMIC DNA]</scope>
    <source>
        <strain evidence="1 2">LV</strain>
        <tissue evidence="1">Single pupa</tissue>
    </source>
</reference>
<dbReference type="Proteomes" id="UP000823941">
    <property type="component" value="Chromosome 29"/>
</dbReference>
<proteinExistence type="predicted"/>
<accession>A0ABQ7PTQ2</accession>
<name>A0ABQ7PTQ2_PLUXY</name>
<gene>
    <name evidence="1" type="ORF">JYU34_021492</name>
</gene>
<keyword evidence="2" id="KW-1185">Reference proteome</keyword>
<dbReference type="EMBL" id="JAHIBW010000029">
    <property type="protein sequence ID" value="KAG7296353.1"/>
    <property type="molecule type" value="Genomic_DNA"/>
</dbReference>